<evidence type="ECO:0000256" key="1">
    <source>
        <dbReference type="SAM" id="MobiDB-lite"/>
    </source>
</evidence>
<accession>A0A1B6GEY2</accession>
<feature type="region of interest" description="Disordered" evidence="1">
    <location>
        <begin position="66"/>
        <end position="92"/>
    </location>
</feature>
<proteinExistence type="predicted"/>
<protein>
    <submittedName>
        <fullName evidence="2">Uncharacterized protein</fullName>
    </submittedName>
</protein>
<name>A0A1B6GEY2_9HEMI</name>
<sequence>NSIYCSLSECIKCKLNKEWNEVRFDAKTICTHSSLRLPGQILQDRRGRRSRAGCSKASHRVQRDCQGSESCYTSRTEDRPHASPCPGTSSSRRNKRAFHILGSSACCLRAGTHSTVTLTILYYSHQQ</sequence>
<evidence type="ECO:0000313" key="2">
    <source>
        <dbReference type="EMBL" id="JAS60966.1"/>
    </source>
</evidence>
<feature type="non-terminal residue" evidence="2">
    <location>
        <position position="1"/>
    </location>
</feature>
<feature type="non-terminal residue" evidence="2">
    <location>
        <position position="127"/>
    </location>
</feature>
<dbReference type="EMBL" id="GECZ01008803">
    <property type="protein sequence ID" value="JAS60966.1"/>
    <property type="molecule type" value="Transcribed_RNA"/>
</dbReference>
<organism evidence="2">
    <name type="scientific">Cuerna arida</name>
    <dbReference type="NCBI Taxonomy" id="1464854"/>
    <lineage>
        <taxon>Eukaryota</taxon>
        <taxon>Metazoa</taxon>
        <taxon>Ecdysozoa</taxon>
        <taxon>Arthropoda</taxon>
        <taxon>Hexapoda</taxon>
        <taxon>Insecta</taxon>
        <taxon>Pterygota</taxon>
        <taxon>Neoptera</taxon>
        <taxon>Paraneoptera</taxon>
        <taxon>Hemiptera</taxon>
        <taxon>Auchenorrhyncha</taxon>
        <taxon>Membracoidea</taxon>
        <taxon>Cicadellidae</taxon>
        <taxon>Cicadellinae</taxon>
        <taxon>Proconiini</taxon>
        <taxon>Cuerna</taxon>
    </lineage>
</organism>
<gene>
    <name evidence="2" type="ORF">g.12736</name>
</gene>
<reference evidence="2" key="1">
    <citation type="submission" date="2015-11" db="EMBL/GenBank/DDBJ databases">
        <title>De novo transcriptome assembly of four potential Pierce s Disease insect vectors from Arizona vineyards.</title>
        <authorList>
            <person name="Tassone E.E."/>
        </authorList>
    </citation>
    <scope>NUCLEOTIDE SEQUENCE</scope>
</reference>
<dbReference type="AlphaFoldDB" id="A0A1B6GEY2"/>